<protein>
    <recommendedName>
        <fullName evidence="5">RNase III domain-containing protein</fullName>
    </recommendedName>
</protein>
<evidence type="ECO:0000256" key="2">
    <source>
        <dbReference type="SAM" id="SignalP"/>
    </source>
</evidence>
<sequence>MWHKDPQQTTLYKSNWKCCLMLLAIAALTLCLPSIPDGAEDQARVATYYHFGDLLRPEHEDSTEPEQLNHPVVEFRNCLSPPNHLPAQSTQLTRGESPTFWIANNQASFDFIPAAYLPSNHFIHSPVPHPAYQNPPAETSSSVVPDEQDGLVRDSSWRAELVPNAKRAKIHRNFVEHASPRFLPNPIVAPLHQYSLRANLLDVVPHKEIISSNRSLYRTMAEPPLLTNCIEAFEQLISYATLPRRNFERLDILGDKRVKLCRSYNRAGLLVEQIRVLNYQDRVVKNGVMKEYMSSLLKWIHFASKAAMNKLNIDTDTQHRYELVFWQWLYYETFGPAQNLPAFGRIDPERARRYDPENPFGTVQNHLIDYLSQKSPPIHVLTKAIIILGIWYKNFHPEIWQWLDDSSYTSWIEAEILEILNRRGNREWGTPLDPQDRETPHLSRKRKSTRTQKQAMKSIEILSSHGNFLPVPWDQLMSTTHVSQADRS</sequence>
<dbReference type="Proteomes" id="UP000325313">
    <property type="component" value="Unassembled WGS sequence"/>
</dbReference>
<organism evidence="3 4">
    <name type="scientific">Puccinia graminis f. sp. tritici</name>
    <dbReference type="NCBI Taxonomy" id="56615"/>
    <lineage>
        <taxon>Eukaryota</taxon>
        <taxon>Fungi</taxon>
        <taxon>Dikarya</taxon>
        <taxon>Basidiomycota</taxon>
        <taxon>Pucciniomycotina</taxon>
        <taxon>Pucciniomycetes</taxon>
        <taxon>Pucciniales</taxon>
        <taxon>Pucciniaceae</taxon>
        <taxon>Puccinia</taxon>
    </lineage>
</organism>
<feature type="region of interest" description="Disordered" evidence="1">
    <location>
        <begin position="427"/>
        <end position="455"/>
    </location>
</feature>
<keyword evidence="2" id="KW-0732">Signal</keyword>
<feature type="chain" id="PRO_5022904409" description="RNase III domain-containing protein" evidence="2">
    <location>
        <begin position="32"/>
        <end position="488"/>
    </location>
</feature>
<reference evidence="3 4" key="1">
    <citation type="submission" date="2019-05" db="EMBL/GenBank/DDBJ databases">
        <title>Emergence of the Ug99 lineage of the wheat stem rust pathogen through somatic hybridization.</title>
        <authorList>
            <person name="Li F."/>
            <person name="Upadhyaya N.M."/>
            <person name="Sperschneider J."/>
            <person name="Matny O."/>
            <person name="Nguyen-Phuc H."/>
            <person name="Mago R."/>
            <person name="Raley C."/>
            <person name="Miller M.E."/>
            <person name="Silverstein K.A.T."/>
            <person name="Henningsen E."/>
            <person name="Hirsch C.D."/>
            <person name="Visser B."/>
            <person name="Pretorius Z.A."/>
            <person name="Steffenson B.J."/>
            <person name="Schwessinger B."/>
            <person name="Dodds P.N."/>
            <person name="Figueroa M."/>
        </authorList>
    </citation>
    <scope>NUCLEOTIDE SEQUENCE [LARGE SCALE GENOMIC DNA]</scope>
    <source>
        <strain evidence="3 4">Ug99</strain>
    </source>
</reference>
<evidence type="ECO:0008006" key="5">
    <source>
        <dbReference type="Google" id="ProtNLM"/>
    </source>
</evidence>
<gene>
    <name evidence="3" type="ORF">PGTUg99_034290</name>
</gene>
<proteinExistence type="predicted"/>
<evidence type="ECO:0000313" key="4">
    <source>
        <dbReference type="Proteomes" id="UP000325313"/>
    </source>
</evidence>
<dbReference type="AlphaFoldDB" id="A0A5B0P3U3"/>
<accession>A0A5B0P3U3</accession>
<name>A0A5B0P3U3_PUCGR</name>
<evidence type="ECO:0000256" key="1">
    <source>
        <dbReference type="SAM" id="MobiDB-lite"/>
    </source>
</evidence>
<dbReference type="EMBL" id="VDEP01000372">
    <property type="protein sequence ID" value="KAA1095512.1"/>
    <property type="molecule type" value="Genomic_DNA"/>
</dbReference>
<feature type="signal peptide" evidence="2">
    <location>
        <begin position="1"/>
        <end position="31"/>
    </location>
</feature>
<comment type="caution">
    <text evidence="3">The sequence shown here is derived from an EMBL/GenBank/DDBJ whole genome shotgun (WGS) entry which is preliminary data.</text>
</comment>
<evidence type="ECO:0000313" key="3">
    <source>
        <dbReference type="EMBL" id="KAA1095512.1"/>
    </source>
</evidence>
<feature type="region of interest" description="Disordered" evidence="1">
    <location>
        <begin position="128"/>
        <end position="147"/>
    </location>
</feature>